<evidence type="ECO:0000313" key="2">
    <source>
        <dbReference type="EMBL" id="ESP91513.1"/>
    </source>
</evidence>
<accession>V4HP16</accession>
<organism evidence="2 3">
    <name type="scientific">Pseudoalteromonas luteoviolacea (strain 2ta16)</name>
    <dbReference type="NCBI Taxonomy" id="1353533"/>
    <lineage>
        <taxon>Bacteria</taxon>
        <taxon>Pseudomonadati</taxon>
        <taxon>Pseudomonadota</taxon>
        <taxon>Gammaproteobacteria</taxon>
        <taxon>Alteromonadales</taxon>
        <taxon>Pseudoalteromonadaceae</taxon>
        <taxon>Pseudoalteromonas</taxon>
    </lineage>
</organism>
<feature type="signal peptide" evidence="1">
    <location>
        <begin position="1"/>
        <end position="18"/>
    </location>
</feature>
<dbReference type="GeneID" id="29919663"/>
<evidence type="ECO:0000313" key="3">
    <source>
        <dbReference type="Proteomes" id="UP000017820"/>
    </source>
</evidence>
<comment type="caution">
    <text evidence="2">The sequence shown here is derived from an EMBL/GenBank/DDBJ whole genome shotgun (WGS) entry which is preliminary data.</text>
</comment>
<dbReference type="PROSITE" id="PS51257">
    <property type="entry name" value="PROKAR_LIPOPROTEIN"/>
    <property type="match status" value="1"/>
</dbReference>
<gene>
    <name evidence="2" type="ORF">PL2TA16_00312</name>
</gene>
<keyword evidence="1" id="KW-0732">Signal</keyword>
<evidence type="ECO:0008006" key="4">
    <source>
        <dbReference type="Google" id="ProtNLM"/>
    </source>
</evidence>
<dbReference type="RefSeq" id="WP_023401115.1">
    <property type="nucleotide sequence ID" value="NZ_AUSV01000113.1"/>
</dbReference>
<dbReference type="AlphaFoldDB" id="V4HP16"/>
<name>V4HP16_PSEL2</name>
<dbReference type="Proteomes" id="UP000017820">
    <property type="component" value="Unassembled WGS sequence"/>
</dbReference>
<reference evidence="2 3" key="1">
    <citation type="submission" date="2013-07" db="EMBL/GenBank/DDBJ databases">
        <title>Draft genome sequence of Pseudoalteromonas luteoviolacea 2ta16.</title>
        <authorList>
            <person name="Allen E.E."/>
            <person name="Azam F."/>
            <person name="Podell S."/>
        </authorList>
    </citation>
    <scope>NUCLEOTIDE SEQUENCE [LARGE SCALE GENOMIC DNA]</scope>
    <source>
        <strain evidence="2 3">2ta16</strain>
    </source>
</reference>
<feature type="chain" id="PRO_5004718663" description="Lipoprotein" evidence="1">
    <location>
        <begin position="19"/>
        <end position="123"/>
    </location>
</feature>
<dbReference type="EMBL" id="AUSV01000113">
    <property type="protein sequence ID" value="ESP91513.1"/>
    <property type="molecule type" value="Genomic_DNA"/>
</dbReference>
<protein>
    <recommendedName>
        <fullName evidence="4">Lipoprotein</fullName>
    </recommendedName>
</protein>
<evidence type="ECO:0000256" key="1">
    <source>
        <dbReference type="SAM" id="SignalP"/>
    </source>
</evidence>
<sequence>MKFSTFFLLVCFSSFAVGSCLDNDEYKKKRTDIVKESRELNRSYKECKESAYNNTYWKAVSECTLKGLGKDIGGGCGHMVGQGAYPMQEPDKNHCEIFHIPKEVILEYRQQLIDELELQKCET</sequence>
<proteinExistence type="predicted"/>
<dbReference type="PATRIC" id="fig|1353533.3.peg.4269"/>